<keyword evidence="2" id="KW-1185">Reference proteome</keyword>
<dbReference type="OrthoDB" id="1905501at2"/>
<accession>A0A1I0ZPB0</accession>
<evidence type="ECO:0000313" key="1">
    <source>
        <dbReference type="EMBL" id="SFB26290.1"/>
    </source>
</evidence>
<dbReference type="Proteomes" id="UP000198619">
    <property type="component" value="Unassembled WGS sequence"/>
</dbReference>
<dbReference type="SUPFAM" id="SSF109604">
    <property type="entry name" value="HD-domain/PDEase-like"/>
    <property type="match status" value="1"/>
</dbReference>
<evidence type="ECO:0008006" key="3">
    <source>
        <dbReference type="Google" id="ProtNLM"/>
    </source>
</evidence>
<dbReference type="RefSeq" id="WP_090042088.1">
    <property type="nucleotide sequence ID" value="NZ_FOKI01000022.1"/>
</dbReference>
<name>A0A1I0ZPB0_9CLOT</name>
<organism evidence="1 2">
    <name type="scientific">Clostridium frigidicarnis</name>
    <dbReference type="NCBI Taxonomy" id="84698"/>
    <lineage>
        <taxon>Bacteria</taxon>
        <taxon>Bacillati</taxon>
        <taxon>Bacillota</taxon>
        <taxon>Clostridia</taxon>
        <taxon>Eubacteriales</taxon>
        <taxon>Clostridiaceae</taxon>
        <taxon>Clostridium</taxon>
    </lineage>
</organism>
<protein>
    <recommendedName>
        <fullName evidence="3">HD domain-containing protein</fullName>
    </recommendedName>
</protein>
<sequence>MINIENLKEFAQPYYAKKDIMHNLCHIGRILKSVEKLLEHGEYNVDMEIVTCAAYFHGFIYNSEKDIVEWLKTQEVAEDKISKIINAAWEAQKDKVPVTLEGKVLHDAYMTEGEKTYLVVKSLIIGCSKKQTLEETIKYMEDNVLDKGSCYLPEAQEFYIEQQNYAKEFVHNLRDGLK</sequence>
<reference evidence="1 2" key="1">
    <citation type="submission" date="2016-10" db="EMBL/GenBank/DDBJ databases">
        <authorList>
            <person name="de Groot N.N."/>
        </authorList>
    </citation>
    <scope>NUCLEOTIDE SEQUENCE [LARGE SCALE GENOMIC DNA]</scope>
    <source>
        <strain evidence="1 2">DSM 12271</strain>
    </source>
</reference>
<dbReference type="AlphaFoldDB" id="A0A1I0ZPB0"/>
<evidence type="ECO:0000313" key="2">
    <source>
        <dbReference type="Proteomes" id="UP000198619"/>
    </source>
</evidence>
<dbReference type="Gene3D" id="1.10.472.50">
    <property type="entry name" value="HD-domain/PDEase-like"/>
    <property type="match status" value="1"/>
</dbReference>
<proteinExistence type="predicted"/>
<dbReference type="EMBL" id="FOKI01000022">
    <property type="protein sequence ID" value="SFB26290.1"/>
    <property type="molecule type" value="Genomic_DNA"/>
</dbReference>
<gene>
    <name evidence="1" type="ORF">SAMN04488528_102252</name>
</gene>
<dbReference type="STRING" id="84698.SAMN04488528_102252"/>